<feature type="compositionally biased region" description="Low complexity" evidence="1">
    <location>
        <begin position="389"/>
        <end position="408"/>
    </location>
</feature>
<protein>
    <submittedName>
        <fullName evidence="2">Uncharacterized protein</fullName>
    </submittedName>
</protein>
<feature type="region of interest" description="Disordered" evidence="1">
    <location>
        <begin position="525"/>
        <end position="563"/>
    </location>
</feature>
<organism evidence="2 3">
    <name type="scientific">Melanomma pulvis-pyrius CBS 109.77</name>
    <dbReference type="NCBI Taxonomy" id="1314802"/>
    <lineage>
        <taxon>Eukaryota</taxon>
        <taxon>Fungi</taxon>
        <taxon>Dikarya</taxon>
        <taxon>Ascomycota</taxon>
        <taxon>Pezizomycotina</taxon>
        <taxon>Dothideomycetes</taxon>
        <taxon>Pleosporomycetidae</taxon>
        <taxon>Pleosporales</taxon>
        <taxon>Melanommataceae</taxon>
        <taxon>Melanomma</taxon>
    </lineage>
</organism>
<feature type="compositionally biased region" description="Acidic residues" evidence="1">
    <location>
        <begin position="71"/>
        <end position="85"/>
    </location>
</feature>
<evidence type="ECO:0000313" key="2">
    <source>
        <dbReference type="EMBL" id="KAF2798464.1"/>
    </source>
</evidence>
<gene>
    <name evidence="2" type="ORF">K505DRAFT_321828</name>
</gene>
<accession>A0A6A6XQE7</accession>
<reference evidence="2" key="1">
    <citation type="journal article" date="2020" name="Stud. Mycol.">
        <title>101 Dothideomycetes genomes: a test case for predicting lifestyles and emergence of pathogens.</title>
        <authorList>
            <person name="Haridas S."/>
            <person name="Albert R."/>
            <person name="Binder M."/>
            <person name="Bloem J."/>
            <person name="Labutti K."/>
            <person name="Salamov A."/>
            <person name="Andreopoulos B."/>
            <person name="Baker S."/>
            <person name="Barry K."/>
            <person name="Bills G."/>
            <person name="Bluhm B."/>
            <person name="Cannon C."/>
            <person name="Castanera R."/>
            <person name="Culley D."/>
            <person name="Daum C."/>
            <person name="Ezra D."/>
            <person name="Gonzalez J."/>
            <person name="Henrissat B."/>
            <person name="Kuo A."/>
            <person name="Liang C."/>
            <person name="Lipzen A."/>
            <person name="Lutzoni F."/>
            <person name="Magnuson J."/>
            <person name="Mondo S."/>
            <person name="Nolan M."/>
            <person name="Ohm R."/>
            <person name="Pangilinan J."/>
            <person name="Park H.-J."/>
            <person name="Ramirez L."/>
            <person name="Alfaro M."/>
            <person name="Sun H."/>
            <person name="Tritt A."/>
            <person name="Yoshinaga Y."/>
            <person name="Zwiers L.-H."/>
            <person name="Turgeon B."/>
            <person name="Goodwin S."/>
            <person name="Spatafora J."/>
            <person name="Crous P."/>
            <person name="Grigoriev I."/>
        </authorList>
    </citation>
    <scope>NUCLEOTIDE SEQUENCE</scope>
    <source>
        <strain evidence="2">CBS 109.77</strain>
    </source>
</reference>
<feature type="compositionally biased region" description="Polar residues" evidence="1">
    <location>
        <begin position="703"/>
        <end position="719"/>
    </location>
</feature>
<dbReference type="OrthoDB" id="73788at2759"/>
<feature type="compositionally biased region" description="Basic and acidic residues" evidence="1">
    <location>
        <begin position="188"/>
        <end position="203"/>
    </location>
</feature>
<feature type="compositionally biased region" description="Polar residues" evidence="1">
    <location>
        <begin position="148"/>
        <end position="164"/>
    </location>
</feature>
<evidence type="ECO:0000256" key="1">
    <source>
        <dbReference type="SAM" id="MobiDB-lite"/>
    </source>
</evidence>
<feature type="region of interest" description="Disordered" evidence="1">
    <location>
        <begin position="318"/>
        <end position="474"/>
    </location>
</feature>
<name>A0A6A6XQE7_9PLEO</name>
<feature type="region of interest" description="Disordered" evidence="1">
    <location>
        <begin position="855"/>
        <end position="903"/>
    </location>
</feature>
<keyword evidence="3" id="KW-1185">Reference proteome</keyword>
<evidence type="ECO:0000313" key="3">
    <source>
        <dbReference type="Proteomes" id="UP000799757"/>
    </source>
</evidence>
<feature type="region of interest" description="Disordered" evidence="1">
    <location>
        <begin position="623"/>
        <end position="678"/>
    </location>
</feature>
<proteinExistence type="predicted"/>
<feature type="compositionally biased region" description="Basic residues" evidence="1">
    <location>
        <begin position="342"/>
        <end position="351"/>
    </location>
</feature>
<feature type="region of interest" description="Disordered" evidence="1">
    <location>
        <begin position="694"/>
        <end position="753"/>
    </location>
</feature>
<dbReference type="EMBL" id="MU001783">
    <property type="protein sequence ID" value="KAF2798464.1"/>
    <property type="molecule type" value="Genomic_DNA"/>
</dbReference>
<dbReference type="AlphaFoldDB" id="A0A6A6XQE7"/>
<sequence length="903" mass="100481">MPPKTRSGNKDVEFKVYYSKKVPELQQRYFPHRKKTVRERPGRQDVPEPRQMRFQPERMRSRGDAVRDSESENEEDIVDEVENKEEEVTPRIQPTTGLRKDRAAVLPAKKGKKRNNNTMQQESEEDEELVRSTRKRRRKSSTTEEARSPTTFAAKSEVQLSVPDSESEQEERRIKRRRRQSTMTQLVDGRRPQRGTKEPEFKAVRRPKRTSWGIASGQKKGSKKDRQQRTLTQMVPGLAPLGILSDEDMEEDSAALEDEESQAYADEMSEIMRQQGVFQPVADRGEHRVTVQSLHQHRGLSVDAEEGKTRHLLECRTLEEDTDEEGAAEYQPTQDVHGPILKTRRTSKRISGHVGPPSAGSTKPLARRSARSRFSLLSTPERRRERVIPSSQSPPESPLSTPSTSPLKSIRRPPLGERSGNSDRLLDTPSKLKQVAFQEPTKDFAPPLRKFKSVIQDSEDSEGSWSEDETDPPAVQRVGALTQVSMQRTDCTVFAANVGAETQKILHQIDQACANAEEDAAWYCRESSEELGEEAARGDVVKDETGPPESQALPYQSSPPNLKQEPIYEKESSIVPSQLGATSQEPFRGEFVSMLHPQSGSTSQELHLPAPISVEKYHEPVNEDSEYPLPIQPANLTSLNDWPESNGDLPSTPMVINDSSDEEDAAPTPQHLPSLQLAPTPTSLHYALTDLDGEPIQVPRSPTPTHNNLKSQKPSISHSSKAERQIQTEWLTHTQYSRRRAPPSSSMNTTQGPFSYQATPFVNPSRDMAPPQSTAAALFSQATTVDCTQASPRTTPKKSISHSQPILSANTTPHKAMSSLQEFVSPQRPPTLVIPSSFPSPGRAGMQGWSSSLLEGTGTGTGTGLFSPSQMGFSASVEDFSMPPLPPLPVDDEYGVEDEDEEL</sequence>
<dbReference type="Proteomes" id="UP000799757">
    <property type="component" value="Unassembled WGS sequence"/>
</dbReference>
<feature type="region of interest" description="Disordered" evidence="1">
    <location>
        <begin position="28"/>
        <end position="244"/>
    </location>
</feature>
<feature type="compositionally biased region" description="Basic and acidic residues" evidence="1">
    <location>
        <begin position="534"/>
        <end position="545"/>
    </location>
</feature>
<feature type="compositionally biased region" description="Acidic residues" evidence="1">
    <location>
        <begin position="890"/>
        <end position="903"/>
    </location>
</feature>
<feature type="compositionally biased region" description="Basic and acidic residues" evidence="1">
    <location>
        <begin position="38"/>
        <end position="70"/>
    </location>
</feature>
<feature type="compositionally biased region" description="Polar residues" evidence="1">
    <location>
        <begin position="743"/>
        <end position="753"/>
    </location>
</feature>
<feature type="compositionally biased region" description="Acidic residues" evidence="1">
    <location>
        <begin position="457"/>
        <end position="471"/>
    </location>
</feature>